<protein>
    <submittedName>
        <fullName evidence="1">Uncharacterized protein</fullName>
    </submittedName>
</protein>
<evidence type="ECO:0000313" key="1">
    <source>
        <dbReference type="EMBL" id="KKL62401.1"/>
    </source>
</evidence>
<sequence length="46" mass="5574">MIDLHNYVKKIRDILYDDSNIEIKASNLFELDFEFCQKILNYVDHP</sequence>
<dbReference type="EMBL" id="LAZR01028500">
    <property type="protein sequence ID" value="KKL62401.1"/>
    <property type="molecule type" value="Genomic_DNA"/>
</dbReference>
<organism evidence="1">
    <name type="scientific">marine sediment metagenome</name>
    <dbReference type="NCBI Taxonomy" id="412755"/>
    <lineage>
        <taxon>unclassified sequences</taxon>
        <taxon>metagenomes</taxon>
        <taxon>ecological metagenomes</taxon>
    </lineage>
</organism>
<dbReference type="AlphaFoldDB" id="A0A0F9E844"/>
<proteinExistence type="predicted"/>
<name>A0A0F9E844_9ZZZZ</name>
<gene>
    <name evidence="1" type="ORF">LCGC14_2185570</name>
</gene>
<reference evidence="1" key="1">
    <citation type="journal article" date="2015" name="Nature">
        <title>Complex archaea that bridge the gap between prokaryotes and eukaryotes.</title>
        <authorList>
            <person name="Spang A."/>
            <person name="Saw J.H."/>
            <person name="Jorgensen S.L."/>
            <person name="Zaremba-Niedzwiedzka K."/>
            <person name="Martijn J."/>
            <person name="Lind A.E."/>
            <person name="van Eijk R."/>
            <person name="Schleper C."/>
            <person name="Guy L."/>
            <person name="Ettema T.J."/>
        </authorList>
    </citation>
    <scope>NUCLEOTIDE SEQUENCE</scope>
</reference>
<accession>A0A0F9E844</accession>
<comment type="caution">
    <text evidence="1">The sequence shown here is derived from an EMBL/GenBank/DDBJ whole genome shotgun (WGS) entry which is preliminary data.</text>
</comment>